<sequence length="159" mass="17238">MAARLENVERFNREINEYARDLLPRQLVLLQKKIVFEVLRGVVGRTPVDTGRARGNWQVSIGAPKDGEVETKEKGPRGEAPQAGGGGVFGAGRTELGALPRGRPFQVVFITNNVPYIVRLEEGWSKQAPQGMLAVTFAEVAEKIRSELLGGGDVPEGSS</sequence>
<evidence type="ECO:0000256" key="1">
    <source>
        <dbReference type="SAM" id="MobiDB-lite"/>
    </source>
</evidence>
<evidence type="ECO:0000313" key="3">
    <source>
        <dbReference type="EMBL" id="QJA70682.1"/>
    </source>
</evidence>
<accession>A0A6M3JNS9</accession>
<name>A0A6M3JNS9_9ZZZZ</name>
<proteinExistence type="predicted"/>
<feature type="compositionally biased region" description="Basic and acidic residues" evidence="1">
    <location>
        <begin position="65"/>
        <end position="77"/>
    </location>
</feature>
<dbReference type="AlphaFoldDB" id="A0A6M3JNS9"/>
<protein>
    <submittedName>
        <fullName evidence="3">Putative tail protein</fullName>
    </submittedName>
</protein>
<reference evidence="3" key="1">
    <citation type="submission" date="2020-03" db="EMBL/GenBank/DDBJ databases">
        <title>The deep terrestrial virosphere.</title>
        <authorList>
            <person name="Holmfeldt K."/>
            <person name="Nilsson E."/>
            <person name="Simone D."/>
            <person name="Lopez-Fernandez M."/>
            <person name="Wu X."/>
            <person name="de Brujin I."/>
            <person name="Lundin D."/>
            <person name="Andersson A."/>
            <person name="Bertilsson S."/>
            <person name="Dopson M."/>
        </authorList>
    </citation>
    <scope>NUCLEOTIDE SEQUENCE</scope>
    <source>
        <strain evidence="3">MM415A03599</strain>
        <strain evidence="2">MM415B00355</strain>
    </source>
</reference>
<organism evidence="3">
    <name type="scientific">viral metagenome</name>
    <dbReference type="NCBI Taxonomy" id="1070528"/>
    <lineage>
        <taxon>unclassified sequences</taxon>
        <taxon>metagenomes</taxon>
        <taxon>organismal metagenomes</taxon>
    </lineage>
</organism>
<evidence type="ECO:0000313" key="2">
    <source>
        <dbReference type="EMBL" id="QJA66317.1"/>
    </source>
</evidence>
<dbReference type="EMBL" id="MT141812">
    <property type="protein sequence ID" value="QJA70682.1"/>
    <property type="molecule type" value="Genomic_DNA"/>
</dbReference>
<gene>
    <name evidence="3" type="ORF">MM415A03599_0006</name>
    <name evidence="2" type="ORF">MM415B00355_0017</name>
</gene>
<feature type="region of interest" description="Disordered" evidence="1">
    <location>
        <begin position="63"/>
        <end position="93"/>
    </location>
</feature>
<dbReference type="EMBL" id="MT141553">
    <property type="protein sequence ID" value="QJA66317.1"/>
    <property type="molecule type" value="Genomic_DNA"/>
</dbReference>